<feature type="non-terminal residue" evidence="2">
    <location>
        <position position="1"/>
    </location>
</feature>
<name>A0A538U5H5_UNCEI</name>
<keyword evidence="1" id="KW-0472">Membrane</keyword>
<dbReference type="Pfam" id="PF02405">
    <property type="entry name" value="MlaE"/>
    <property type="match status" value="1"/>
</dbReference>
<protein>
    <submittedName>
        <fullName evidence="2">ABC transporter permease</fullName>
    </submittedName>
</protein>
<accession>A0A538U5H5</accession>
<feature type="transmembrane region" description="Helical" evidence="1">
    <location>
        <begin position="155"/>
        <end position="174"/>
    </location>
</feature>
<feature type="transmembrane region" description="Helical" evidence="1">
    <location>
        <begin position="72"/>
        <end position="95"/>
    </location>
</feature>
<keyword evidence="1" id="KW-1133">Transmembrane helix</keyword>
<dbReference type="GO" id="GO:0005548">
    <property type="term" value="F:phospholipid transporter activity"/>
    <property type="evidence" value="ECO:0007669"/>
    <property type="project" value="TreeGrafter"/>
</dbReference>
<dbReference type="GO" id="GO:0043190">
    <property type="term" value="C:ATP-binding cassette (ABC) transporter complex"/>
    <property type="evidence" value="ECO:0007669"/>
    <property type="project" value="InterPro"/>
</dbReference>
<dbReference type="AlphaFoldDB" id="A0A538U5H5"/>
<dbReference type="NCBIfam" id="TIGR00056">
    <property type="entry name" value="MlaE family lipid ABC transporter permease subunit"/>
    <property type="match status" value="1"/>
</dbReference>
<feature type="transmembrane region" description="Helical" evidence="1">
    <location>
        <begin position="180"/>
        <end position="202"/>
    </location>
</feature>
<dbReference type="InterPro" id="IPR030802">
    <property type="entry name" value="Permease_MalE"/>
</dbReference>
<evidence type="ECO:0000313" key="3">
    <source>
        <dbReference type="Proteomes" id="UP000319771"/>
    </source>
</evidence>
<gene>
    <name evidence="2" type="ORF">E6K81_10830</name>
</gene>
<feature type="transmembrane region" description="Helical" evidence="1">
    <location>
        <begin position="250"/>
        <end position="275"/>
    </location>
</feature>
<dbReference type="PANTHER" id="PTHR30188">
    <property type="entry name" value="ABC TRANSPORTER PERMEASE PROTEIN-RELATED"/>
    <property type="match status" value="1"/>
</dbReference>
<feature type="transmembrane region" description="Helical" evidence="1">
    <location>
        <begin position="214"/>
        <end position="238"/>
    </location>
</feature>
<dbReference type="Proteomes" id="UP000319771">
    <property type="component" value="Unassembled WGS sequence"/>
</dbReference>
<organism evidence="2 3">
    <name type="scientific">Eiseniibacteriota bacterium</name>
    <dbReference type="NCBI Taxonomy" id="2212470"/>
    <lineage>
        <taxon>Bacteria</taxon>
        <taxon>Candidatus Eiseniibacteriota</taxon>
    </lineage>
</organism>
<evidence type="ECO:0000256" key="1">
    <source>
        <dbReference type="RuleBase" id="RU362044"/>
    </source>
</evidence>
<evidence type="ECO:0000313" key="2">
    <source>
        <dbReference type="EMBL" id="TMQ71135.1"/>
    </source>
</evidence>
<proteinExistence type="inferred from homology"/>
<comment type="similarity">
    <text evidence="1">Belongs to the MlaE permease family.</text>
</comment>
<keyword evidence="1" id="KW-0812">Transmembrane</keyword>
<sequence>AHERQPSQKLPPSRVGILDQIGRETLAIFGESRALDFVGDMVLAGAQAIRRPRSVNWADVSRLVERAGADGLPIVLMLNFLVGLVTGFQAAIQLSQFGANIFVADLVGLSVTRELAPLMTAIIVAGRSGAAFSAELGTMRVDEEIDALRTLGLDPYHFLVFPRVIALVLVLPLLTILADVAAIAGGLLVALLRLDITFAAYLVETRDAVQAWDVFSGILKTVFFGANIALIACARGLATSGGAEGVGRSTTSAVVTSLFAIVVLDAIFTLVFNAFGG</sequence>
<reference evidence="2 3" key="1">
    <citation type="journal article" date="2019" name="Nat. Microbiol.">
        <title>Mediterranean grassland soil C-N compound turnover is dependent on rainfall and depth, and is mediated by genomically divergent microorganisms.</title>
        <authorList>
            <person name="Diamond S."/>
            <person name="Andeer P.F."/>
            <person name="Li Z."/>
            <person name="Crits-Christoph A."/>
            <person name="Burstein D."/>
            <person name="Anantharaman K."/>
            <person name="Lane K.R."/>
            <person name="Thomas B.C."/>
            <person name="Pan C."/>
            <person name="Northen T.R."/>
            <person name="Banfield J.F."/>
        </authorList>
    </citation>
    <scope>NUCLEOTIDE SEQUENCE [LARGE SCALE GENOMIC DNA]</scope>
    <source>
        <strain evidence="2">WS_11</strain>
    </source>
</reference>
<dbReference type="PANTHER" id="PTHR30188:SF3">
    <property type="entry name" value="ABC TRANSPORTER PERMEASE"/>
    <property type="match status" value="1"/>
</dbReference>
<feature type="transmembrane region" description="Helical" evidence="1">
    <location>
        <begin position="115"/>
        <end position="134"/>
    </location>
</feature>
<comment type="caution">
    <text evidence="2">The sequence shown here is derived from an EMBL/GenBank/DDBJ whole genome shotgun (WGS) entry which is preliminary data.</text>
</comment>
<dbReference type="EMBL" id="VBPB01000182">
    <property type="protein sequence ID" value="TMQ71135.1"/>
    <property type="molecule type" value="Genomic_DNA"/>
</dbReference>
<dbReference type="InterPro" id="IPR003453">
    <property type="entry name" value="ABC_MlaE_roteobac"/>
</dbReference>